<accession>A0AAV9EFF0</accession>
<sequence length="361" mass="41694">MGILNMADMNKALLLKWLWCWIDNPSVLWGPLARERYNCGLFGRALFPQHARSLSGIWKGIMGGLEDFVQATRWVIGTGDRVSFWSDLWTGNRPLGERYAAIFRIAVNTDAPVSSFWRRRGGDGYWEVLVRRNLNDHEVDGYLQLLEELHGVRVVEDRLDQIIWKPKPAEGFSVKGGYDWVRRHRVVESWMARKHKEVWGCKIPLKIKAFMWLVYQEKILTKSYISKWVPDIEKRCVLCGAEDETVTHLFIACPMVKQVWRWMSMAGGLGDSFTNLESLWQSGKSLRNPVDRSVRAKVSQILIPAVVWSTWLIRNHVVFRGSIPYAENIWESVIRMVSDWGVFCVGATSVRLIDGVLDVRE</sequence>
<proteinExistence type="predicted"/>
<comment type="caution">
    <text evidence="2">The sequence shown here is derived from an EMBL/GenBank/DDBJ whole genome shotgun (WGS) entry which is preliminary data.</text>
</comment>
<reference evidence="2" key="2">
    <citation type="submission" date="2023-06" db="EMBL/GenBank/DDBJ databases">
        <authorList>
            <person name="Ma L."/>
            <person name="Liu K.-W."/>
            <person name="Li Z."/>
            <person name="Hsiao Y.-Y."/>
            <person name="Qi Y."/>
            <person name="Fu T."/>
            <person name="Tang G."/>
            <person name="Zhang D."/>
            <person name="Sun W.-H."/>
            <person name="Liu D.-K."/>
            <person name="Li Y."/>
            <person name="Chen G.-Z."/>
            <person name="Liu X.-D."/>
            <person name="Liao X.-Y."/>
            <person name="Jiang Y.-T."/>
            <person name="Yu X."/>
            <person name="Hao Y."/>
            <person name="Huang J."/>
            <person name="Zhao X.-W."/>
            <person name="Ke S."/>
            <person name="Chen Y.-Y."/>
            <person name="Wu W.-L."/>
            <person name="Hsu J.-L."/>
            <person name="Lin Y.-F."/>
            <person name="Huang M.-D."/>
            <person name="Li C.-Y."/>
            <person name="Huang L."/>
            <person name="Wang Z.-W."/>
            <person name="Zhao X."/>
            <person name="Zhong W.-Y."/>
            <person name="Peng D.-H."/>
            <person name="Ahmad S."/>
            <person name="Lan S."/>
            <person name="Zhang J.-S."/>
            <person name="Tsai W.-C."/>
            <person name="Van De Peer Y."/>
            <person name="Liu Z.-J."/>
        </authorList>
    </citation>
    <scope>NUCLEOTIDE SEQUENCE</scope>
    <source>
        <strain evidence="2">CP</strain>
        <tissue evidence="2">Leaves</tissue>
    </source>
</reference>
<dbReference type="PANTHER" id="PTHR36617">
    <property type="entry name" value="PROTEIN, PUTATIVE-RELATED"/>
    <property type="match status" value="1"/>
</dbReference>
<dbReference type="PANTHER" id="PTHR36617:SF15">
    <property type="entry name" value="REVERSE TRANSCRIPTASE ZINC-BINDING DOMAIN-CONTAINING PROTEIN"/>
    <property type="match status" value="1"/>
</dbReference>
<evidence type="ECO:0000313" key="2">
    <source>
        <dbReference type="EMBL" id="KAK1312235.1"/>
    </source>
</evidence>
<feature type="domain" description="Reverse transcriptase zinc-binding" evidence="1">
    <location>
        <begin position="172"/>
        <end position="260"/>
    </location>
</feature>
<gene>
    <name evidence="2" type="ORF">QJS10_CPA07g00622</name>
</gene>
<evidence type="ECO:0000259" key="1">
    <source>
        <dbReference type="Pfam" id="PF13966"/>
    </source>
</evidence>
<name>A0AAV9EFF0_ACOCL</name>
<dbReference type="Proteomes" id="UP001180020">
    <property type="component" value="Unassembled WGS sequence"/>
</dbReference>
<keyword evidence="3" id="KW-1185">Reference proteome</keyword>
<dbReference type="InterPro" id="IPR026960">
    <property type="entry name" value="RVT-Znf"/>
</dbReference>
<organism evidence="2 3">
    <name type="scientific">Acorus calamus</name>
    <name type="common">Sweet flag</name>
    <dbReference type="NCBI Taxonomy" id="4465"/>
    <lineage>
        <taxon>Eukaryota</taxon>
        <taxon>Viridiplantae</taxon>
        <taxon>Streptophyta</taxon>
        <taxon>Embryophyta</taxon>
        <taxon>Tracheophyta</taxon>
        <taxon>Spermatophyta</taxon>
        <taxon>Magnoliopsida</taxon>
        <taxon>Liliopsida</taxon>
        <taxon>Acoraceae</taxon>
        <taxon>Acorus</taxon>
    </lineage>
</organism>
<dbReference type="AlphaFoldDB" id="A0AAV9EFF0"/>
<reference evidence="2" key="1">
    <citation type="journal article" date="2023" name="Nat. Commun.">
        <title>Diploid and tetraploid genomes of Acorus and the evolution of monocots.</title>
        <authorList>
            <person name="Ma L."/>
            <person name="Liu K.W."/>
            <person name="Li Z."/>
            <person name="Hsiao Y.Y."/>
            <person name="Qi Y."/>
            <person name="Fu T."/>
            <person name="Tang G.D."/>
            <person name="Zhang D."/>
            <person name="Sun W.H."/>
            <person name="Liu D.K."/>
            <person name="Li Y."/>
            <person name="Chen G.Z."/>
            <person name="Liu X.D."/>
            <person name="Liao X.Y."/>
            <person name="Jiang Y.T."/>
            <person name="Yu X."/>
            <person name="Hao Y."/>
            <person name="Huang J."/>
            <person name="Zhao X.W."/>
            <person name="Ke S."/>
            <person name="Chen Y.Y."/>
            <person name="Wu W.L."/>
            <person name="Hsu J.L."/>
            <person name="Lin Y.F."/>
            <person name="Huang M.D."/>
            <person name="Li C.Y."/>
            <person name="Huang L."/>
            <person name="Wang Z.W."/>
            <person name="Zhao X."/>
            <person name="Zhong W.Y."/>
            <person name="Peng D.H."/>
            <person name="Ahmad S."/>
            <person name="Lan S."/>
            <person name="Zhang J.S."/>
            <person name="Tsai W.C."/>
            <person name="Van de Peer Y."/>
            <person name="Liu Z.J."/>
        </authorList>
    </citation>
    <scope>NUCLEOTIDE SEQUENCE</scope>
    <source>
        <strain evidence="2">CP</strain>
    </source>
</reference>
<dbReference type="EMBL" id="JAUJYO010000007">
    <property type="protein sequence ID" value="KAK1312235.1"/>
    <property type="molecule type" value="Genomic_DNA"/>
</dbReference>
<dbReference type="Pfam" id="PF13966">
    <property type="entry name" value="zf-RVT"/>
    <property type="match status" value="1"/>
</dbReference>
<evidence type="ECO:0000313" key="3">
    <source>
        <dbReference type="Proteomes" id="UP001180020"/>
    </source>
</evidence>
<protein>
    <recommendedName>
        <fullName evidence="1">Reverse transcriptase zinc-binding domain-containing protein</fullName>
    </recommendedName>
</protein>